<proteinExistence type="predicted"/>
<dbReference type="WBParaSite" id="PS1159_v2.g19359.t1">
    <property type="protein sequence ID" value="PS1159_v2.g19359.t1"/>
    <property type="gene ID" value="PS1159_v2.g19359"/>
</dbReference>
<protein>
    <submittedName>
        <fullName evidence="2">DNA-directed DNA polymerase</fullName>
    </submittedName>
</protein>
<accession>A0AC35FNN7</accession>
<sequence>MELKQQTPLEYSMEGLHIPREPTVSALAQGLFGATPQMLLAPSQYDFTPFNCELRKAYFVNGRKDEKIELVKLFGSEKLYVNENFPNATFCYKSLSDFRHVPNDELFYDIFCPELYSAVLELPDDRRRVNALYIRDLEPRVSYGRIQLTGKYSNFNEIDQSVKPCTMEEFIEKKCKDGKISCWIIFDEESLKWKIFPCFHEPIPPNSFTDLWKKMKSFEYGEEASDFFGIVEYKLGSTYMCQFRETFISPTSKVHILKKAVPFTIDPELIDIFIDDDGKILIKTVVGAMEIPKLKTSWLNAYYSQNPDQKCKEKDILEERKPKYNIVMHPIFGKIILPRTLVWSADSTMVIFTFLFAAQDAVCLLGRGIPFVLAVHDGFNMVRLPIHLKTTIPAVKTLIEHGIELKDGMIDEREDEIHELQSLPLKGYQIDGAVLSQRYSKPAEKCISKETSYITIKRPTTHTDRHFKQIPHDRNLG</sequence>
<evidence type="ECO:0000313" key="2">
    <source>
        <dbReference type="WBParaSite" id="PS1159_v2.g19359.t1"/>
    </source>
</evidence>
<organism evidence="1 2">
    <name type="scientific">Panagrolaimus sp. PS1159</name>
    <dbReference type="NCBI Taxonomy" id="55785"/>
    <lineage>
        <taxon>Eukaryota</taxon>
        <taxon>Metazoa</taxon>
        <taxon>Ecdysozoa</taxon>
        <taxon>Nematoda</taxon>
        <taxon>Chromadorea</taxon>
        <taxon>Rhabditida</taxon>
        <taxon>Tylenchina</taxon>
        <taxon>Panagrolaimomorpha</taxon>
        <taxon>Panagrolaimoidea</taxon>
        <taxon>Panagrolaimidae</taxon>
        <taxon>Panagrolaimus</taxon>
    </lineage>
</organism>
<dbReference type="Proteomes" id="UP000887580">
    <property type="component" value="Unplaced"/>
</dbReference>
<reference evidence="2" key="1">
    <citation type="submission" date="2022-11" db="UniProtKB">
        <authorList>
            <consortium name="WormBaseParasite"/>
        </authorList>
    </citation>
    <scope>IDENTIFICATION</scope>
</reference>
<evidence type="ECO:0000313" key="1">
    <source>
        <dbReference type="Proteomes" id="UP000887580"/>
    </source>
</evidence>
<name>A0AC35FNN7_9BILA</name>